<reference evidence="2 3" key="1">
    <citation type="submission" date="2015-03" db="EMBL/GenBank/DDBJ databases">
        <authorList>
            <consortium name="Pathogen Informatics"/>
        </authorList>
    </citation>
    <scope>NUCLEOTIDE SEQUENCE [LARGE SCALE GENOMIC DNA]</scope>
    <source>
        <strain evidence="2 3">D00501624</strain>
    </source>
</reference>
<protein>
    <submittedName>
        <fullName evidence="2">Uncharacterized protein</fullName>
    </submittedName>
</protein>
<dbReference type="Proteomes" id="UP000039217">
    <property type="component" value="Unassembled WGS sequence"/>
</dbReference>
<evidence type="ECO:0000313" key="3">
    <source>
        <dbReference type="Proteomes" id="UP000039217"/>
    </source>
</evidence>
<dbReference type="AlphaFoldDB" id="A0A655FTV8"/>
<feature type="region of interest" description="Disordered" evidence="1">
    <location>
        <begin position="1"/>
        <end position="23"/>
    </location>
</feature>
<proteinExistence type="predicted"/>
<gene>
    <name evidence="2" type="ORF">ERS007661_03499</name>
</gene>
<name>A0A655FTV8_MYCTX</name>
<dbReference type="EMBL" id="CQQC01001574">
    <property type="protein sequence ID" value="CNW07063.1"/>
    <property type="molecule type" value="Genomic_DNA"/>
</dbReference>
<evidence type="ECO:0000256" key="1">
    <source>
        <dbReference type="SAM" id="MobiDB-lite"/>
    </source>
</evidence>
<feature type="compositionally biased region" description="Polar residues" evidence="1">
    <location>
        <begin position="1"/>
        <end position="13"/>
    </location>
</feature>
<sequence>MSRTSWLARSLSPSLLEPFGPGAGVPTSTVAGAVVSQFSAAARDSSSGPVSPRTTASTTLASIRLSQVPRASAASA</sequence>
<feature type="region of interest" description="Disordered" evidence="1">
    <location>
        <begin position="41"/>
        <end position="62"/>
    </location>
</feature>
<accession>A0A655FTV8</accession>
<organism evidence="2 3">
    <name type="scientific">Mycobacterium tuberculosis</name>
    <dbReference type="NCBI Taxonomy" id="1773"/>
    <lineage>
        <taxon>Bacteria</taxon>
        <taxon>Bacillati</taxon>
        <taxon>Actinomycetota</taxon>
        <taxon>Actinomycetes</taxon>
        <taxon>Mycobacteriales</taxon>
        <taxon>Mycobacteriaceae</taxon>
        <taxon>Mycobacterium</taxon>
        <taxon>Mycobacterium tuberculosis complex</taxon>
    </lineage>
</organism>
<evidence type="ECO:0000313" key="2">
    <source>
        <dbReference type="EMBL" id="CNW07063.1"/>
    </source>
</evidence>